<organism evidence="5 6">
    <name type="scientific">Ophiocordyceps unilateralis</name>
    <name type="common">Zombie-ant fungus</name>
    <name type="synonym">Torrubia unilateralis</name>
    <dbReference type="NCBI Taxonomy" id="268505"/>
    <lineage>
        <taxon>Eukaryota</taxon>
        <taxon>Fungi</taxon>
        <taxon>Dikarya</taxon>
        <taxon>Ascomycota</taxon>
        <taxon>Pezizomycotina</taxon>
        <taxon>Sordariomycetes</taxon>
        <taxon>Hypocreomycetidae</taxon>
        <taxon>Hypocreales</taxon>
        <taxon>Ophiocordycipitaceae</taxon>
        <taxon>Ophiocordyceps</taxon>
    </lineage>
</organism>
<dbReference type="GO" id="GO:0005739">
    <property type="term" value="C:mitochondrion"/>
    <property type="evidence" value="ECO:0007669"/>
    <property type="project" value="TreeGrafter"/>
</dbReference>
<evidence type="ECO:0000256" key="3">
    <source>
        <dbReference type="ARBA" id="ARBA00033309"/>
    </source>
</evidence>
<evidence type="ECO:0000313" key="5">
    <source>
        <dbReference type="EMBL" id="PFH56873.1"/>
    </source>
</evidence>
<accession>A0A2A9P7L2</accession>
<reference evidence="5 6" key="1">
    <citation type="journal article" date="2015" name="BMC Genomics">
        <title>Gene expression during zombie ant biting behavior reflects the complexity underlying fungal parasitic behavioral manipulation.</title>
        <authorList>
            <person name="de Bekker C."/>
            <person name="Ohm R.A."/>
            <person name="Loreto R.G."/>
            <person name="Sebastian A."/>
            <person name="Albert I."/>
            <person name="Merrow M."/>
            <person name="Brachmann A."/>
            <person name="Hughes D.P."/>
        </authorList>
    </citation>
    <scope>NUCLEOTIDE SEQUENCE [LARGE SCALE GENOMIC DNA]</scope>
    <source>
        <strain evidence="5 6">SC16a</strain>
    </source>
</reference>
<name>A0A2A9P7L2_OPHUN</name>
<dbReference type="GO" id="GO:0031515">
    <property type="term" value="C:tRNA (m1A) methyltransferase complex"/>
    <property type="evidence" value="ECO:0007669"/>
    <property type="project" value="InterPro"/>
</dbReference>
<feature type="compositionally biased region" description="Basic and acidic residues" evidence="4">
    <location>
        <begin position="435"/>
        <end position="445"/>
    </location>
</feature>
<dbReference type="STRING" id="268505.A0A2A9P7L2"/>
<dbReference type="PANTHER" id="PTHR12133">
    <property type="entry name" value="TRNA (ADENINE(58)-N(1))-METHYLTRANSFERASE"/>
    <property type="match status" value="1"/>
</dbReference>
<evidence type="ECO:0000256" key="2">
    <source>
        <dbReference type="ARBA" id="ARBA00015963"/>
    </source>
</evidence>
<keyword evidence="6" id="KW-1185">Reference proteome</keyword>
<dbReference type="SUPFAM" id="SSF53335">
    <property type="entry name" value="S-adenosyl-L-methionine-dependent methyltransferases"/>
    <property type="match status" value="1"/>
</dbReference>
<proteinExistence type="predicted"/>
<dbReference type="PROSITE" id="PS51620">
    <property type="entry name" value="SAM_TRM61"/>
    <property type="match status" value="1"/>
</dbReference>
<dbReference type="GO" id="GO:0030488">
    <property type="term" value="P:tRNA methylation"/>
    <property type="evidence" value="ECO:0007669"/>
    <property type="project" value="InterPro"/>
</dbReference>
<gene>
    <name evidence="5" type="ORF">XA68_15833</name>
</gene>
<evidence type="ECO:0000256" key="1">
    <source>
        <dbReference type="ARBA" id="ARBA00012796"/>
    </source>
</evidence>
<comment type="caution">
    <text evidence="5">The sequence shown here is derived from an EMBL/GenBank/DDBJ whole genome shotgun (WGS) entry which is preliminary data.</text>
</comment>
<reference evidence="5 6" key="2">
    <citation type="journal article" date="2017" name="Sci. Rep.">
        <title>Ant-infecting Ophiocordyceps genomes reveal a high diversity of potential behavioral manipulation genes and a possible major role for enterotoxins.</title>
        <authorList>
            <person name="de Bekker C."/>
            <person name="Ohm R.A."/>
            <person name="Evans H.C."/>
            <person name="Brachmann A."/>
            <person name="Hughes D.P."/>
        </authorList>
    </citation>
    <scope>NUCLEOTIDE SEQUENCE [LARGE SCALE GENOMIC DNA]</scope>
    <source>
        <strain evidence="5 6">SC16a</strain>
    </source>
</reference>
<protein>
    <recommendedName>
        <fullName evidence="2">tRNA (adenine(58)-N(1))-methyltransferase catalytic subunit TRM61</fullName>
        <ecNumber evidence="1">2.1.1.220</ecNumber>
    </recommendedName>
    <alternativeName>
        <fullName evidence="3">tRNA(m1A58)-methyltransferase subunit TRM61</fullName>
    </alternativeName>
</protein>
<sequence length="445" mass="48729">MATRHHVLRLTLHFRRSLSTIGAFREHDVVFLRQHGPKSPRWHISTPLRAGSRVKLSFGRSIDADDLLGRRPLDRVCDSGGQPVILHEPTLANYVLHNSSSRLATPIYPHDANIIVALLDLHPARPGEDDDPDQQSDPRPPFEIFEAGTGMGSLTLHLARAVHAANPSFPSALRRAICAAPAIRDPDVVGAELGTEDQATLDNYRASRRLILHSLDQNVSRVKAAFKFVRHFRRALYLPAVDFHVGTIEAYISLRLLSSSGRPFLSRAVLDVASPHEGAAPVIQALHPGSLLVVFQPSISQIAGFQEWCKRTGQPVLLEKAIELSVTTVVDGHNDAGGGRLWNVKMSIPRADKGAPDKQVQVLRPMVGGQVAGGGFVAVYRRWPAGEMSASVPEEPGEPEDLRGSSTEAEPEEETPSREARVETPPTSTDAEEREVEHDVETSKR</sequence>
<dbReference type="Gene3D" id="3.40.50.150">
    <property type="entry name" value="Vaccinia Virus protein VP39"/>
    <property type="match status" value="1"/>
</dbReference>
<dbReference type="EC" id="2.1.1.220" evidence="1"/>
<feature type="region of interest" description="Disordered" evidence="4">
    <location>
        <begin position="388"/>
        <end position="445"/>
    </location>
</feature>
<dbReference type="InterPro" id="IPR014816">
    <property type="entry name" value="tRNA_MeTrfase_Gcd14"/>
</dbReference>
<dbReference type="PANTHER" id="PTHR12133:SF1">
    <property type="entry name" value="TRNA (ADENINE(58)-N(1))-METHYLTRANSFERASE, MITOCHONDRIAL"/>
    <property type="match status" value="1"/>
</dbReference>
<dbReference type="InterPro" id="IPR029063">
    <property type="entry name" value="SAM-dependent_MTases_sf"/>
</dbReference>
<evidence type="ECO:0000256" key="4">
    <source>
        <dbReference type="SAM" id="MobiDB-lite"/>
    </source>
</evidence>
<dbReference type="OrthoDB" id="5585464at2759"/>
<evidence type="ECO:0000313" key="6">
    <source>
        <dbReference type="Proteomes" id="UP000037136"/>
    </source>
</evidence>
<dbReference type="EMBL" id="LAZP02000494">
    <property type="protein sequence ID" value="PFH56873.1"/>
    <property type="molecule type" value="Genomic_DNA"/>
</dbReference>
<dbReference type="GO" id="GO:0160107">
    <property type="term" value="F:tRNA (adenine(58)-N1)-methyltransferase activity"/>
    <property type="evidence" value="ECO:0007669"/>
    <property type="project" value="UniProtKB-EC"/>
</dbReference>
<dbReference type="Proteomes" id="UP000037136">
    <property type="component" value="Unassembled WGS sequence"/>
</dbReference>
<dbReference type="AlphaFoldDB" id="A0A2A9P7L2"/>
<feature type="region of interest" description="Disordered" evidence="4">
    <location>
        <begin position="123"/>
        <end position="143"/>
    </location>
</feature>